<reference evidence="8 9" key="1">
    <citation type="submission" date="2017-08" db="EMBL/GenBank/DDBJ databases">
        <title>Infants hospitalized years apart are colonized by the same room-sourced microbial strains.</title>
        <authorList>
            <person name="Brooks B."/>
            <person name="Olm M.R."/>
            <person name="Firek B.A."/>
            <person name="Baker R."/>
            <person name="Thomas B.C."/>
            <person name="Morowitz M.J."/>
            <person name="Banfield J.F."/>
        </authorList>
    </citation>
    <scope>NUCLEOTIDE SEQUENCE [LARGE SCALE GENOMIC DNA]</scope>
    <source>
        <strain evidence="8">S2_018_000_R2_104</strain>
    </source>
</reference>
<evidence type="ECO:0000256" key="2">
    <source>
        <dbReference type="ARBA" id="ARBA00022679"/>
    </source>
</evidence>
<evidence type="ECO:0000256" key="6">
    <source>
        <dbReference type="ARBA" id="ARBA00023316"/>
    </source>
</evidence>
<keyword evidence="5" id="KW-0012">Acyltransferase</keyword>
<comment type="caution">
    <text evidence="8">The sequence shown here is derived from an EMBL/GenBank/DDBJ whole genome shotgun (WGS) entry which is preliminary data.</text>
</comment>
<accession>A0A2W4ZYE6</accession>
<dbReference type="GO" id="GO:0071555">
    <property type="term" value="P:cell wall organization"/>
    <property type="evidence" value="ECO:0007669"/>
    <property type="project" value="UniProtKB-KW"/>
</dbReference>
<proteinExistence type="inferred from homology"/>
<dbReference type="InterPro" id="IPR050644">
    <property type="entry name" value="PG_Glycine_Bridge_Synth"/>
</dbReference>
<name>A0A2W4ZYE6_9BACT</name>
<dbReference type="PROSITE" id="PS51191">
    <property type="entry name" value="FEMABX"/>
    <property type="match status" value="1"/>
</dbReference>
<evidence type="ECO:0000256" key="4">
    <source>
        <dbReference type="ARBA" id="ARBA00022984"/>
    </source>
</evidence>
<dbReference type="Gene3D" id="3.40.630.30">
    <property type="match status" value="1"/>
</dbReference>
<evidence type="ECO:0000313" key="9">
    <source>
        <dbReference type="Proteomes" id="UP000249557"/>
    </source>
</evidence>
<dbReference type="InterPro" id="IPR038740">
    <property type="entry name" value="BioF2-like_GNAT_dom"/>
</dbReference>
<keyword evidence="2 8" id="KW-0808">Transferase</keyword>
<dbReference type="Proteomes" id="UP000249557">
    <property type="component" value="Unassembled WGS sequence"/>
</dbReference>
<keyword evidence="4" id="KW-0573">Peptidoglycan synthesis</keyword>
<keyword evidence="3" id="KW-0133">Cell shape</keyword>
<evidence type="ECO:0000259" key="7">
    <source>
        <dbReference type="Pfam" id="PF13480"/>
    </source>
</evidence>
<gene>
    <name evidence="8" type="ORF">DI626_06640</name>
</gene>
<dbReference type="PANTHER" id="PTHR36174:SF1">
    <property type="entry name" value="LIPID II:GLYCINE GLYCYLTRANSFERASE"/>
    <property type="match status" value="1"/>
</dbReference>
<protein>
    <submittedName>
        <fullName evidence="8">GNAT family N-acetyltransferase</fullName>
    </submittedName>
</protein>
<dbReference type="PANTHER" id="PTHR36174">
    <property type="entry name" value="LIPID II:GLYCINE GLYCYLTRANSFERASE"/>
    <property type="match status" value="1"/>
</dbReference>
<evidence type="ECO:0000256" key="3">
    <source>
        <dbReference type="ARBA" id="ARBA00022960"/>
    </source>
</evidence>
<evidence type="ECO:0000256" key="1">
    <source>
        <dbReference type="ARBA" id="ARBA00009943"/>
    </source>
</evidence>
<dbReference type="GO" id="GO:0016755">
    <property type="term" value="F:aminoacyltransferase activity"/>
    <property type="evidence" value="ECO:0007669"/>
    <property type="project" value="InterPro"/>
</dbReference>
<dbReference type="Pfam" id="PF13480">
    <property type="entry name" value="Acetyltransf_6"/>
    <property type="match status" value="1"/>
</dbReference>
<keyword evidence="6" id="KW-0961">Cell wall biogenesis/degradation</keyword>
<evidence type="ECO:0000256" key="5">
    <source>
        <dbReference type="ARBA" id="ARBA00023315"/>
    </source>
</evidence>
<dbReference type="InterPro" id="IPR003447">
    <property type="entry name" value="FEMABX"/>
</dbReference>
<dbReference type="SUPFAM" id="SSF55729">
    <property type="entry name" value="Acyl-CoA N-acyltransferases (Nat)"/>
    <property type="match status" value="2"/>
</dbReference>
<dbReference type="GO" id="GO:0009252">
    <property type="term" value="P:peptidoglycan biosynthetic process"/>
    <property type="evidence" value="ECO:0007669"/>
    <property type="project" value="UniProtKB-KW"/>
</dbReference>
<evidence type="ECO:0000313" key="8">
    <source>
        <dbReference type="EMBL" id="PZO86436.1"/>
    </source>
</evidence>
<feature type="domain" description="BioF2-like acetyltransferase" evidence="7">
    <location>
        <begin position="170"/>
        <end position="299"/>
    </location>
</feature>
<dbReference type="InterPro" id="IPR016181">
    <property type="entry name" value="Acyl_CoA_acyltransferase"/>
</dbReference>
<comment type="similarity">
    <text evidence="1">Belongs to the FemABX family.</text>
</comment>
<dbReference type="GO" id="GO:0008360">
    <property type="term" value="P:regulation of cell shape"/>
    <property type="evidence" value="ECO:0007669"/>
    <property type="project" value="UniProtKB-KW"/>
</dbReference>
<organism evidence="8 9">
    <name type="scientific">Micavibrio aeruginosavorus</name>
    <dbReference type="NCBI Taxonomy" id="349221"/>
    <lineage>
        <taxon>Bacteria</taxon>
        <taxon>Pseudomonadati</taxon>
        <taxon>Bdellovibrionota</taxon>
        <taxon>Bdellovibrionia</taxon>
        <taxon>Bdellovibrionales</taxon>
        <taxon>Pseudobdellovibrionaceae</taxon>
        <taxon>Micavibrio</taxon>
    </lineage>
</organism>
<sequence>MRRGERRAAIMTCAIKWNTLSIDEWEERFSRIPRSNLLQSYSYARVQAPIARQKPRWGVIEIDGREAGLVQIFEAGIFFNLIHAVILDRGPLWFEGFGNAMHVKRFFETFNREFPARVGRKRRVIPEVADGPAAQKMISQYGLTRLDRGGYETYWLDLTQDEETLRANLKSNWRNKLNKPEKAGLDIVWNGDKSHLSNMIGLYAADKSARGYNGPSPDFLHKYTDVLAQTGNLHAAAAVLKGTPVAFILIAAHGRSSTYVAGWTTDAGRDTSAHHFLLWEAAKRLKATGIKELDLGGINGETEGIKSFKEGMGGAHYLTVGHYI</sequence>
<dbReference type="AlphaFoldDB" id="A0A2W4ZYE6"/>
<dbReference type="EMBL" id="QFNK01000120">
    <property type="protein sequence ID" value="PZO86436.1"/>
    <property type="molecule type" value="Genomic_DNA"/>
</dbReference>